<evidence type="ECO:0000256" key="1">
    <source>
        <dbReference type="ARBA" id="ARBA00006141"/>
    </source>
</evidence>
<dbReference type="EMBL" id="MRCX01000231">
    <property type="protein sequence ID" value="RKK67402.1"/>
    <property type="molecule type" value="Genomic_DNA"/>
</dbReference>
<organism evidence="3 4">
    <name type="scientific">Fusarium oxysporum</name>
    <name type="common">Fusarium vascular wilt</name>
    <dbReference type="NCBI Taxonomy" id="5507"/>
    <lineage>
        <taxon>Eukaryota</taxon>
        <taxon>Fungi</taxon>
        <taxon>Dikarya</taxon>
        <taxon>Ascomycota</taxon>
        <taxon>Pezizomycotina</taxon>
        <taxon>Sordariomycetes</taxon>
        <taxon>Hypocreomycetidae</taxon>
        <taxon>Hypocreales</taxon>
        <taxon>Nectriaceae</taxon>
        <taxon>Fusarium</taxon>
        <taxon>Fusarium oxysporum species complex</taxon>
    </lineage>
</organism>
<proteinExistence type="inferred from homology"/>
<feature type="domain" description="14-3-3" evidence="2">
    <location>
        <begin position="18"/>
        <end position="109"/>
    </location>
</feature>
<dbReference type="AlphaFoldDB" id="A0A420MHA9"/>
<dbReference type="Gene3D" id="1.20.190.20">
    <property type="entry name" value="14-3-3 domain"/>
    <property type="match status" value="1"/>
</dbReference>
<gene>
    <name evidence="3" type="ORF">BFJ69_g14536</name>
</gene>
<protein>
    <recommendedName>
        <fullName evidence="2">14-3-3 domain-containing protein</fullName>
    </recommendedName>
</protein>
<sequence length="110" mass="12254">MEEVRFDEAEQIPLTLNDEQGEVIDDSALEAYEIATDITQIELAANHPLRLGVVLNYSDFYNKVQNSPNRASHHAKLAVHDALAELHSLPGEPLGNCTYITQLLLENLTI</sequence>
<evidence type="ECO:0000259" key="2">
    <source>
        <dbReference type="Pfam" id="PF00244"/>
    </source>
</evidence>
<dbReference type="SUPFAM" id="SSF48445">
    <property type="entry name" value="14-3-3 protein"/>
    <property type="match status" value="1"/>
</dbReference>
<reference evidence="3 4" key="1">
    <citation type="journal article" date="2018" name="Sci. Rep.">
        <title>Characterisation of pathogen-specific regions and novel effector candidates in Fusarium oxysporum f. sp. cepae.</title>
        <authorList>
            <person name="Armitage A.D."/>
            <person name="Taylor A."/>
            <person name="Sobczyk M.K."/>
            <person name="Baxter L."/>
            <person name="Greenfield B.P."/>
            <person name="Bates H.J."/>
            <person name="Wilson F."/>
            <person name="Jackson A.C."/>
            <person name="Ott S."/>
            <person name="Harrison R.J."/>
            <person name="Clarkson J.P."/>
        </authorList>
    </citation>
    <scope>NUCLEOTIDE SEQUENCE [LARGE SCALE GENOMIC DNA]</scope>
    <source>
        <strain evidence="3 4">Fo_A13</strain>
    </source>
</reference>
<evidence type="ECO:0000313" key="3">
    <source>
        <dbReference type="EMBL" id="RKK67402.1"/>
    </source>
</evidence>
<dbReference type="InterPro" id="IPR023410">
    <property type="entry name" value="14-3-3_domain"/>
</dbReference>
<dbReference type="PANTHER" id="PTHR18860">
    <property type="entry name" value="14-3-3 PROTEIN"/>
    <property type="match status" value="1"/>
</dbReference>
<dbReference type="InterPro" id="IPR000308">
    <property type="entry name" value="14-3-3"/>
</dbReference>
<dbReference type="Pfam" id="PF00244">
    <property type="entry name" value="14-3-3"/>
    <property type="match status" value="1"/>
</dbReference>
<dbReference type="VEuPathDB" id="FungiDB:HZS61_004965"/>
<accession>A0A420MHA9</accession>
<comment type="similarity">
    <text evidence="1">Belongs to the 14-3-3 family.</text>
</comment>
<dbReference type="PRINTS" id="PR00305">
    <property type="entry name" value="1433ZETA"/>
</dbReference>
<dbReference type="InterPro" id="IPR036815">
    <property type="entry name" value="14-3-3_dom_sf"/>
</dbReference>
<dbReference type="Proteomes" id="UP000285084">
    <property type="component" value="Unassembled WGS sequence"/>
</dbReference>
<comment type="caution">
    <text evidence="3">The sequence shown here is derived from an EMBL/GenBank/DDBJ whole genome shotgun (WGS) entry which is preliminary data.</text>
</comment>
<name>A0A420MHA9_FUSOX</name>
<evidence type="ECO:0000313" key="4">
    <source>
        <dbReference type="Proteomes" id="UP000285084"/>
    </source>
</evidence>